<protein>
    <submittedName>
        <fullName evidence="6">CDC48 domain 2-like protein</fullName>
    </submittedName>
</protein>
<dbReference type="SUPFAM" id="SSF52540">
    <property type="entry name" value="P-loop containing nucleoside triphosphate hydrolases"/>
    <property type="match status" value="1"/>
</dbReference>
<organism evidence="6 7">
    <name type="scientific">Favolaschia claudopus</name>
    <dbReference type="NCBI Taxonomy" id="2862362"/>
    <lineage>
        <taxon>Eukaryota</taxon>
        <taxon>Fungi</taxon>
        <taxon>Dikarya</taxon>
        <taxon>Basidiomycota</taxon>
        <taxon>Agaricomycotina</taxon>
        <taxon>Agaricomycetes</taxon>
        <taxon>Agaricomycetidae</taxon>
        <taxon>Agaricales</taxon>
        <taxon>Marasmiineae</taxon>
        <taxon>Mycenaceae</taxon>
        <taxon>Favolaschia</taxon>
    </lineage>
</organism>
<dbReference type="InterPro" id="IPR027417">
    <property type="entry name" value="P-loop_NTPase"/>
</dbReference>
<dbReference type="InterPro" id="IPR004201">
    <property type="entry name" value="Cdc48_dom2"/>
</dbReference>
<comment type="similarity">
    <text evidence="1">Belongs to the AAA ATPase family.</text>
</comment>
<dbReference type="Gene3D" id="1.10.8.60">
    <property type="match status" value="1"/>
</dbReference>
<dbReference type="InterPro" id="IPR050168">
    <property type="entry name" value="AAA_ATPase_domain"/>
</dbReference>
<dbReference type="PANTHER" id="PTHR23077:SF171">
    <property type="entry name" value="NUCLEAR VALOSIN-CONTAINING PROTEIN-LIKE"/>
    <property type="match status" value="1"/>
</dbReference>
<dbReference type="Pfam" id="PF02933">
    <property type="entry name" value="CDC48_2"/>
    <property type="match status" value="1"/>
</dbReference>
<gene>
    <name evidence="6" type="ORF">R3P38DRAFT_3238365</name>
</gene>
<dbReference type="SUPFAM" id="SSF54585">
    <property type="entry name" value="Cdc48 domain 2-like"/>
    <property type="match status" value="1"/>
</dbReference>
<feature type="domain" description="CDC48" evidence="5">
    <location>
        <begin position="61"/>
        <end position="108"/>
    </location>
</feature>
<keyword evidence="7" id="KW-1185">Reference proteome</keyword>
<dbReference type="GO" id="GO:0016887">
    <property type="term" value="F:ATP hydrolysis activity"/>
    <property type="evidence" value="ECO:0007669"/>
    <property type="project" value="InterPro"/>
</dbReference>
<dbReference type="Gene3D" id="3.10.330.10">
    <property type="match status" value="1"/>
</dbReference>
<dbReference type="FunFam" id="3.10.330.10:FF:000001">
    <property type="entry name" value="Cell division control 48"/>
    <property type="match status" value="1"/>
</dbReference>
<dbReference type="InterPro" id="IPR029067">
    <property type="entry name" value="CDC48_domain_2-like_sf"/>
</dbReference>
<dbReference type="InterPro" id="IPR003959">
    <property type="entry name" value="ATPase_AAA_core"/>
</dbReference>
<feature type="domain" description="ATPase AAA-type core" evidence="4">
    <location>
        <begin position="145"/>
        <end position="219"/>
    </location>
</feature>
<dbReference type="PANTHER" id="PTHR23077">
    <property type="entry name" value="AAA-FAMILY ATPASE"/>
    <property type="match status" value="1"/>
</dbReference>
<accession>A0AAV9ZAD5</accession>
<dbReference type="GO" id="GO:0005524">
    <property type="term" value="F:ATP binding"/>
    <property type="evidence" value="ECO:0007669"/>
    <property type="project" value="UniProtKB-KW"/>
</dbReference>
<dbReference type="Pfam" id="PF00004">
    <property type="entry name" value="AAA"/>
    <property type="match status" value="1"/>
</dbReference>
<evidence type="ECO:0000313" key="7">
    <source>
        <dbReference type="Proteomes" id="UP001362999"/>
    </source>
</evidence>
<dbReference type="Proteomes" id="UP001362999">
    <property type="component" value="Unassembled WGS sequence"/>
</dbReference>
<proteinExistence type="inferred from homology"/>
<name>A0AAV9ZAD5_9AGAR</name>
<dbReference type="EMBL" id="JAWWNJ010000176">
    <property type="protein sequence ID" value="KAK6975023.1"/>
    <property type="molecule type" value="Genomic_DNA"/>
</dbReference>
<comment type="caution">
    <text evidence="6">The sequence shown here is derived from an EMBL/GenBank/DDBJ whole genome shotgun (WGS) entry which is preliminary data.</text>
</comment>
<keyword evidence="3" id="KW-0067">ATP-binding</keyword>
<reference evidence="6 7" key="1">
    <citation type="journal article" date="2024" name="J Genomics">
        <title>Draft genome sequencing and assembly of Favolaschia claudopus CIRM-BRFM 2984 isolated from oak limbs.</title>
        <authorList>
            <person name="Navarro D."/>
            <person name="Drula E."/>
            <person name="Chaduli D."/>
            <person name="Cazenave R."/>
            <person name="Ahrendt S."/>
            <person name="Wang J."/>
            <person name="Lipzen A."/>
            <person name="Daum C."/>
            <person name="Barry K."/>
            <person name="Grigoriev I.V."/>
            <person name="Favel A."/>
            <person name="Rosso M.N."/>
            <person name="Martin F."/>
        </authorList>
    </citation>
    <scope>NUCLEOTIDE SEQUENCE [LARGE SCALE GENOMIC DNA]</scope>
    <source>
        <strain evidence="6 7">CIRM-BRFM 2984</strain>
    </source>
</reference>
<evidence type="ECO:0000256" key="3">
    <source>
        <dbReference type="ARBA" id="ARBA00022840"/>
    </source>
</evidence>
<evidence type="ECO:0000313" key="6">
    <source>
        <dbReference type="EMBL" id="KAK6975023.1"/>
    </source>
</evidence>
<keyword evidence="2" id="KW-0547">Nucleotide-binding</keyword>
<sequence>MTLKRAAYNSRKSLATVKLGDLVGVHPCLDIKYGKQVHILPFDDSVEGLSGNISMSTSSPSRPVRKGDTFLVRGGMCTVEFKVMETNPAEFCIVAQDTVIHTEGDPVKREDEEPNLNVVGYDDIGSRSYEQNGDERVICGKRSRRRRKNSPAIIFIDEVDSIAPKRQKTNGEVKRPVVLQLLTLIDGLKARSNVVVKGATNRPNFVDPGLCRLGRFDREDVIGIPEPTGRLKSLPIHTRSIKLAEDVDLKHISADTHGYVDFNAGPLCSEAAMQRILKTIQSALARR</sequence>
<evidence type="ECO:0000259" key="5">
    <source>
        <dbReference type="Pfam" id="PF02933"/>
    </source>
</evidence>
<evidence type="ECO:0000256" key="1">
    <source>
        <dbReference type="ARBA" id="ARBA00006914"/>
    </source>
</evidence>
<dbReference type="Gene3D" id="3.40.50.300">
    <property type="entry name" value="P-loop containing nucleotide triphosphate hydrolases"/>
    <property type="match status" value="1"/>
</dbReference>
<dbReference type="AlphaFoldDB" id="A0AAV9ZAD5"/>
<evidence type="ECO:0000256" key="2">
    <source>
        <dbReference type="ARBA" id="ARBA00022741"/>
    </source>
</evidence>
<evidence type="ECO:0000259" key="4">
    <source>
        <dbReference type="Pfam" id="PF00004"/>
    </source>
</evidence>